<feature type="transmembrane region" description="Helical" evidence="7">
    <location>
        <begin position="63"/>
        <end position="85"/>
    </location>
</feature>
<evidence type="ECO:0000313" key="10">
    <source>
        <dbReference type="Proteomes" id="UP000642673"/>
    </source>
</evidence>
<keyword evidence="7" id="KW-1133">Transmembrane helix</keyword>
<sequence>MSGYRVARHAPSRHAATGPGRQLRPQLLRAAVLPTLAAGLSGAAAVIFTLQLGGGEGTRDPRLWPVLTGCGLLAVGALAAALLGAQRAAKAVRERCEALRRSSLRGRQELRTAADRLERGEMPPRPVRGGPPPGTDPAGVDEFWLLAQELRGAREQAHQVLVRLAGQAAPSDSDRKVEVFVNLARRLQSLVHREISLLDDLEDTVEDPDLLRELFHVDHLATRIRRHAENLAVLGGAASRRQWTRPIDLSEVLRSSVAEVEQYTRVKVVPPAGGTVRGHAVADVVHLLAELIENATVFSAPDTDVVVRAERVTAGIAVEVEDRGLGMPAEEQHRMNALLGDPDQVNVRHLLADGRIGLFVVSALARRHGVAVELKSNIYGGVRAVLVLPHELLGAQPPGAADAQGGSTATSWGTGSGAAMPPLEPVRTPPPPRRPEPADTGPTVPAWAEPVPGARPRARPLAEPVPYAVSDAGPGPGSDGDRAFDAARPDTAAEPALDAAAHAAADVHAVAAAHPVAGPGFAGAGGPVPAALTVPAARVDPDRPTLPRRRAQEHLVPELREAPAPRRAPEAEPPVHDPGLMAAFRRGFDRAGSEPPA</sequence>
<evidence type="ECO:0000313" key="9">
    <source>
        <dbReference type="EMBL" id="GHB61226.1"/>
    </source>
</evidence>
<dbReference type="InterPro" id="IPR036890">
    <property type="entry name" value="HATPase_C_sf"/>
</dbReference>
<keyword evidence="3" id="KW-0597">Phosphoprotein</keyword>
<dbReference type="EMBL" id="BMVP01000005">
    <property type="protein sequence ID" value="GHB61226.1"/>
    <property type="molecule type" value="Genomic_DNA"/>
</dbReference>
<keyword evidence="7" id="KW-0812">Transmembrane</keyword>
<reference evidence="10" key="1">
    <citation type="journal article" date="2019" name="Int. J. Syst. Evol. Microbiol.">
        <title>The Global Catalogue of Microorganisms (GCM) 10K type strain sequencing project: providing services to taxonomists for standard genome sequencing and annotation.</title>
        <authorList>
            <consortium name="The Broad Institute Genomics Platform"/>
            <consortium name="The Broad Institute Genome Sequencing Center for Infectious Disease"/>
            <person name="Wu L."/>
            <person name="Ma J."/>
        </authorList>
    </citation>
    <scope>NUCLEOTIDE SEQUENCE [LARGE SCALE GENOMIC DNA]</scope>
    <source>
        <strain evidence="10">JCM 4738</strain>
    </source>
</reference>
<gene>
    <name evidence="9" type="ORF">GCM10010347_34180</name>
</gene>
<feature type="region of interest" description="Disordered" evidence="6">
    <location>
        <begin position="110"/>
        <end position="136"/>
    </location>
</feature>
<evidence type="ECO:0000256" key="2">
    <source>
        <dbReference type="ARBA" id="ARBA00012438"/>
    </source>
</evidence>
<protein>
    <recommendedName>
        <fullName evidence="2">histidine kinase</fullName>
        <ecNumber evidence="2">2.7.13.3</ecNumber>
    </recommendedName>
</protein>
<dbReference type="EC" id="2.7.13.3" evidence="2"/>
<dbReference type="SMART" id="SM00387">
    <property type="entry name" value="HATPase_c"/>
    <property type="match status" value="1"/>
</dbReference>
<dbReference type="Pfam" id="PF02518">
    <property type="entry name" value="HATPase_c"/>
    <property type="match status" value="1"/>
</dbReference>
<evidence type="ECO:0000259" key="8">
    <source>
        <dbReference type="SMART" id="SM00387"/>
    </source>
</evidence>
<name>A0ABQ3EYG5_9ACTN</name>
<evidence type="ECO:0000256" key="4">
    <source>
        <dbReference type="ARBA" id="ARBA00022679"/>
    </source>
</evidence>
<organism evidence="9 10">
    <name type="scientific">Streptomyces cirratus</name>
    <dbReference type="NCBI Taxonomy" id="68187"/>
    <lineage>
        <taxon>Bacteria</taxon>
        <taxon>Bacillati</taxon>
        <taxon>Actinomycetota</taxon>
        <taxon>Actinomycetes</taxon>
        <taxon>Kitasatosporales</taxon>
        <taxon>Streptomycetaceae</taxon>
        <taxon>Streptomyces</taxon>
    </lineage>
</organism>
<feature type="compositionally biased region" description="Basic and acidic residues" evidence="6">
    <location>
        <begin position="110"/>
        <end position="122"/>
    </location>
</feature>
<dbReference type="InterPro" id="IPR050428">
    <property type="entry name" value="TCS_sensor_his_kinase"/>
</dbReference>
<keyword evidence="4" id="KW-0808">Transferase</keyword>
<dbReference type="InterPro" id="IPR003594">
    <property type="entry name" value="HATPase_dom"/>
</dbReference>
<dbReference type="PANTHER" id="PTHR45436:SF5">
    <property type="entry name" value="SENSOR HISTIDINE KINASE TRCS"/>
    <property type="match status" value="1"/>
</dbReference>
<dbReference type="Gene3D" id="3.30.565.10">
    <property type="entry name" value="Histidine kinase-like ATPase, C-terminal domain"/>
    <property type="match status" value="1"/>
</dbReference>
<accession>A0ABQ3EYG5</accession>
<dbReference type="RefSeq" id="WP_190185013.1">
    <property type="nucleotide sequence ID" value="NZ_BMVP01000005.1"/>
</dbReference>
<dbReference type="SUPFAM" id="SSF55874">
    <property type="entry name" value="ATPase domain of HSP90 chaperone/DNA topoisomerase II/histidine kinase"/>
    <property type="match status" value="1"/>
</dbReference>
<keyword evidence="7" id="KW-0472">Membrane</keyword>
<feature type="compositionally biased region" description="Pro residues" evidence="6">
    <location>
        <begin position="123"/>
        <end position="135"/>
    </location>
</feature>
<evidence type="ECO:0000256" key="7">
    <source>
        <dbReference type="SAM" id="Phobius"/>
    </source>
</evidence>
<dbReference type="Proteomes" id="UP000642673">
    <property type="component" value="Unassembled WGS sequence"/>
</dbReference>
<evidence type="ECO:0000256" key="6">
    <source>
        <dbReference type="SAM" id="MobiDB-lite"/>
    </source>
</evidence>
<feature type="region of interest" description="Disordered" evidence="6">
    <location>
        <begin position="1"/>
        <end position="21"/>
    </location>
</feature>
<feature type="compositionally biased region" description="Basic and acidic residues" evidence="6">
    <location>
        <begin position="539"/>
        <end position="575"/>
    </location>
</feature>
<comment type="caution">
    <text evidence="9">The sequence shown here is derived from an EMBL/GenBank/DDBJ whole genome shotgun (WGS) entry which is preliminary data.</text>
</comment>
<evidence type="ECO:0000256" key="1">
    <source>
        <dbReference type="ARBA" id="ARBA00000085"/>
    </source>
</evidence>
<evidence type="ECO:0000256" key="5">
    <source>
        <dbReference type="ARBA" id="ARBA00022777"/>
    </source>
</evidence>
<comment type="catalytic activity">
    <reaction evidence="1">
        <text>ATP + protein L-histidine = ADP + protein N-phospho-L-histidine.</text>
        <dbReference type="EC" id="2.7.13.3"/>
    </reaction>
</comment>
<feature type="compositionally biased region" description="Pro residues" evidence="6">
    <location>
        <begin position="422"/>
        <end position="432"/>
    </location>
</feature>
<proteinExistence type="predicted"/>
<feature type="region of interest" description="Disordered" evidence="6">
    <location>
        <begin position="537"/>
        <end position="580"/>
    </location>
</feature>
<keyword evidence="10" id="KW-1185">Reference proteome</keyword>
<evidence type="ECO:0000256" key="3">
    <source>
        <dbReference type="ARBA" id="ARBA00022553"/>
    </source>
</evidence>
<feature type="compositionally biased region" description="Basic residues" evidence="6">
    <location>
        <begin position="1"/>
        <end position="12"/>
    </location>
</feature>
<keyword evidence="5" id="KW-0418">Kinase</keyword>
<feature type="domain" description="Histidine kinase/HSP90-like ATPase" evidence="8">
    <location>
        <begin position="279"/>
        <end position="392"/>
    </location>
</feature>
<dbReference type="PANTHER" id="PTHR45436">
    <property type="entry name" value="SENSOR HISTIDINE KINASE YKOH"/>
    <property type="match status" value="1"/>
</dbReference>
<feature type="region of interest" description="Disordered" evidence="6">
    <location>
        <begin position="398"/>
        <end position="486"/>
    </location>
</feature>
<feature type="compositionally biased region" description="Low complexity" evidence="6">
    <location>
        <begin position="398"/>
        <end position="421"/>
    </location>
</feature>
<feature type="transmembrane region" description="Helical" evidence="7">
    <location>
        <begin position="31"/>
        <end position="51"/>
    </location>
</feature>